<protein>
    <submittedName>
        <fullName evidence="1">Uncharacterized protein</fullName>
    </submittedName>
</protein>
<dbReference type="InParanoid" id="A0A0H2S4T4"/>
<reference evidence="1 2" key="1">
    <citation type="submission" date="2015-04" db="EMBL/GenBank/DDBJ databases">
        <title>Complete genome sequence of Schizopora paradoxa KUC8140, a cosmopolitan wood degrader in East Asia.</title>
        <authorList>
            <consortium name="DOE Joint Genome Institute"/>
            <person name="Min B."/>
            <person name="Park H."/>
            <person name="Jang Y."/>
            <person name="Kim J.-J."/>
            <person name="Kim K.H."/>
            <person name="Pangilinan J."/>
            <person name="Lipzen A."/>
            <person name="Riley R."/>
            <person name="Grigoriev I.V."/>
            <person name="Spatafora J.W."/>
            <person name="Choi I.-G."/>
        </authorList>
    </citation>
    <scope>NUCLEOTIDE SEQUENCE [LARGE SCALE GENOMIC DNA]</scope>
    <source>
        <strain evidence="1 2">KUC8140</strain>
    </source>
</reference>
<dbReference type="AlphaFoldDB" id="A0A0H2S4T4"/>
<keyword evidence="2" id="KW-1185">Reference proteome</keyword>
<accession>A0A0H2S4T4</accession>
<proteinExistence type="predicted"/>
<evidence type="ECO:0000313" key="1">
    <source>
        <dbReference type="EMBL" id="KLO16693.1"/>
    </source>
</evidence>
<dbReference type="Proteomes" id="UP000053477">
    <property type="component" value="Unassembled WGS sequence"/>
</dbReference>
<evidence type="ECO:0000313" key="2">
    <source>
        <dbReference type="Proteomes" id="UP000053477"/>
    </source>
</evidence>
<organism evidence="1 2">
    <name type="scientific">Schizopora paradoxa</name>
    <dbReference type="NCBI Taxonomy" id="27342"/>
    <lineage>
        <taxon>Eukaryota</taxon>
        <taxon>Fungi</taxon>
        <taxon>Dikarya</taxon>
        <taxon>Basidiomycota</taxon>
        <taxon>Agaricomycotina</taxon>
        <taxon>Agaricomycetes</taxon>
        <taxon>Hymenochaetales</taxon>
        <taxon>Schizoporaceae</taxon>
        <taxon>Schizopora</taxon>
    </lineage>
</organism>
<name>A0A0H2S4T4_9AGAM</name>
<gene>
    <name evidence="1" type="ORF">SCHPADRAFT_203362</name>
</gene>
<sequence length="353" mass="39474">MPADSLPILDTRSLLDTIITNDDGYNAREGDFNDVALDIHTRLRLDETSIIERHMSPFARYNILAKEEPLQTACAKLSKYAKSGFASLPTRVSALKAICILTVEHPYIRRVWKECNKTCSRLQRLADTSGKPRIKEWARIALDAIREEDVHMLWSNVITEPIYVCDVEQITNLAACDRADLAELQNTLRDPKTSFVAGLYLERVTKLAKDGPSEQAIEVIGDHLRLAQQYDAAPTDTSTLRNLCMKLLKYARCPSTAVAAMEKIVVLTVDNPPQTTSLSFASVQSNLYTPSKTKIFTPCGRKLSKIPLLGAECSNSASRVTGTRVVWSQSWRSLCESRNRVLWPLSMSNTRGI</sequence>
<dbReference type="EMBL" id="KQ085913">
    <property type="protein sequence ID" value="KLO16693.1"/>
    <property type="molecule type" value="Genomic_DNA"/>
</dbReference>